<name>A0ABN7SE52_OIKDI</name>
<dbReference type="InterPro" id="IPR001130">
    <property type="entry name" value="TatD-like"/>
</dbReference>
<gene>
    <name evidence="7" type="ORF">OKIOD_LOCUS5809</name>
</gene>
<dbReference type="SUPFAM" id="SSF51556">
    <property type="entry name" value="Metallo-dependent hydrolases"/>
    <property type="match status" value="1"/>
</dbReference>
<dbReference type="Proteomes" id="UP001158576">
    <property type="component" value="Chromosome XSR"/>
</dbReference>
<evidence type="ECO:0000256" key="2">
    <source>
        <dbReference type="ARBA" id="ARBA00022722"/>
    </source>
</evidence>
<keyword evidence="4" id="KW-0378">Hydrolase</keyword>
<dbReference type="Pfam" id="PF01026">
    <property type="entry name" value="TatD_DNase"/>
    <property type="match status" value="1"/>
</dbReference>
<keyword evidence="2" id="KW-0540">Nuclease</keyword>
<evidence type="ECO:0000256" key="6">
    <source>
        <dbReference type="ARBA" id="ARBA00045223"/>
    </source>
</evidence>
<evidence type="ECO:0000256" key="3">
    <source>
        <dbReference type="ARBA" id="ARBA00022723"/>
    </source>
</evidence>
<dbReference type="InterPro" id="IPR050891">
    <property type="entry name" value="TatD-type_Hydrolase"/>
</dbReference>
<comment type="similarity">
    <text evidence="1">Belongs to the metallo-dependent hydrolases superfamily. TatD-type hydrolase family.</text>
</comment>
<dbReference type="PROSITE" id="PS01091">
    <property type="entry name" value="TATD_3"/>
    <property type="match status" value="1"/>
</dbReference>
<dbReference type="PIRSF" id="PIRSF005902">
    <property type="entry name" value="DNase_TatD"/>
    <property type="match status" value="1"/>
</dbReference>
<dbReference type="Gene3D" id="3.20.20.140">
    <property type="entry name" value="Metal-dependent hydrolases"/>
    <property type="match status" value="1"/>
</dbReference>
<evidence type="ECO:0000313" key="8">
    <source>
        <dbReference type="Proteomes" id="UP001158576"/>
    </source>
</evidence>
<dbReference type="EMBL" id="OU015569">
    <property type="protein sequence ID" value="CAG5095586.1"/>
    <property type="molecule type" value="Genomic_DNA"/>
</dbReference>
<organism evidence="7 8">
    <name type="scientific">Oikopleura dioica</name>
    <name type="common">Tunicate</name>
    <dbReference type="NCBI Taxonomy" id="34765"/>
    <lineage>
        <taxon>Eukaryota</taxon>
        <taxon>Metazoa</taxon>
        <taxon>Chordata</taxon>
        <taxon>Tunicata</taxon>
        <taxon>Appendicularia</taxon>
        <taxon>Copelata</taxon>
        <taxon>Oikopleuridae</taxon>
        <taxon>Oikopleura</taxon>
    </lineage>
</organism>
<evidence type="ECO:0000256" key="4">
    <source>
        <dbReference type="ARBA" id="ARBA00022801"/>
    </source>
</evidence>
<dbReference type="CDD" id="cd01310">
    <property type="entry name" value="TatD_DNAse"/>
    <property type="match status" value="1"/>
</dbReference>
<dbReference type="InterPro" id="IPR032466">
    <property type="entry name" value="Metal_Hydrolase"/>
</dbReference>
<evidence type="ECO:0000313" key="7">
    <source>
        <dbReference type="EMBL" id="CAG5095586.1"/>
    </source>
</evidence>
<dbReference type="PANTHER" id="PTHR10060">
    <property type="entry name" value="TATD FAMILY DEOXYRIBONUCLEASE"/>
    <property type="match status" value="1"/>
</dbReference>
<keyword evidence="8" id="KW-1185">Reference proteome</keyword>
<reference evidence="7 8" key="1">
    <citation type="submission" date="2021-04" db="EMBL/GenBank/DDBJ databases">
        <authorList>
            <person name="Bliznina A."/>
        </authorList>
    </citation>
    <scope>NUCLEOTIDE SEQUENCE [LARGE SCALE GENOMIC DNA]</scope>
</reference>
<sequence>MPKYFDIGANLTDPVFTGIYRGNRKHEDDFDRIIKRATDVGVSGYLVTGGTYHDSEDALKIAEKLPGGFSTVGVHPTRCNEIEMSGYPEIYFNMLADLAKNERVKAIGECGLDYDRLQFCEKETQKKYFERQLSLSKDSGKPLFLHMRAACEDKIEAGGVVHSFDGTEAERDRILNETKFYIGINGCSLKTQENLKVVKNIPLERLMIETDCPWCEVKASHAGHNLIKTTFPTKNAPKKWADGHTVKGRSEPCHIVQIVEIIAALKEVEPNEVADAAWANSLRLFKLDLE</sequence>
<proteinExistence type="inferred from homology"/>
<dbReference type="PANTHER" id="PTHR10060:SF15">
    <property type="entry name" value="DEOXYRIBONUCLEASE TATDN1"/>
    <property type="match status" value="1"/>
</dbReference>
<evidence type="ECO:0000256" key="1">
    <source>
        <dbReference type="ARBA" id="ARBA00009275"/>
    </source>
</evidence>
<protein>
    <recommendedName>
        <fullName evidence="5">Deoxyribonuclease TATDN1</fullName>
    </recommendedName>
</protein>
<dbReference type="InterPro" id="IPR018228">
    <property type="entry name" value="DNase_TatD-rel_CS"/>
</dbReference>
<accession>A0ABN7SE52</accession>
<dbReference type="PROSITE" id="PS01090">
    <property type="entry name" value="TATD_2"/>
    <property type="match status" value="1"/>
</dbReference>
<keyword evidence="3" id="KW-0479">Metal-binding</keyword>
<evidence type="ECO:0000256" key="5">
    <source>
        <dbReference type="ARBA" id="ARBA00039767"/>
    </source>
</evidence>
<comment type="function">
    <text evidence="6">Deoxyribonuclease which catalyzes (in vitro) the decatenation of kinetoplast DNA, which are circular DNA catenated to each other, producing linear DNA molecules. Plays an important role in chromosomal segregation and cell cycle progression during eye development probably via its DNA decatenation activity.</text>
</comment>